<evidence type="ECO:0000313" key="7">
    <source>
        <dbReference type="Proteomes" id="UP000646745"/>
    </source>
</evidence>
<feature type="domain" description="PAC" evidence="5">
    <location>
        <begin position="204"/>
        <end position="256"/>
    </location>
</feature>
<gene>
    <name evidence="6" type="primary">bdlA</name>
    <name evidence="6" type="ORF">GCM10009038_13970</name>
</gene>
<proteinExistence type="predicted"/>
<dbReference type="Pfam" id="PF08447">
    <property type="entry name" value="PAS_3"/>
    <property type="match status" value="1"/>
</dbReference>
<evidence type="ECO:0000259" key="3">
    <source>
        <dbReference type="PROSITE" id="PS50111"/>
    </source>
</evidence>
<dbReference type="InterPro" id="IPR013655">
    <property type="entry name" value="PAS_fold_3"/>
</dbReference>
<accession>A0ABQ3DU56</accession>
<feature type="domain" description="PAS" evidence="4">
    <location>
        <begin position="9"/>
        <end position="52"/>
    </location>
</feature>
<dbReference type="InterPro" id="IPR013656">
    <property type="entry name" value="PAS_4"/>
</dbReference>
<dbReference type="Pfam" id="PF00015">
    <property type="entry name" value="MCPsignal"/>
    <property type="match status" value="1"/>
</dbReference>
<reference evidence="7" key="1">
    <citation type="journal article" date="2019" name="Int. J. Syst. Evol. Microbiol.">
        <title>The Global Catalogue of Microorganisms (GCM) 10K type strain sequencing project: providing services to taxonomists for standard genome sequencing and annotation.</title>
        <authorList>
            <consortium name="The Broad Institute Genomics Platform"/>
            <consortium name="The Broad Institute Genome Sequencing Center for Infectious Disease"/>
            <person name="Wu L."/>
            <person name="Ma J."/>
        </authorList>
    </citation>
    <scope>NUCLEOTIDE SEQUENCE [LARGE SCALE GENOMIC DNA]</scope>
    <source>
        <strain evidence="7">KCTC 32998</strain>
    </source>
</reference>
<dbReference type="InterPro" id="IPR050903">
    <property type="entry name" value="Bact_Chemotaxis_MeTrfase"/>
</dbReference>
<name>A0ABQ3DU56_9GAMM</name>
<keyword evidence="1" id="KW-0807">Transducer</keyword>
<dbReference type="Pfam" id="PF08448">
    <property type="entry name" value="PAS_4"/>
    <property type="match status" value="1"/>
</dbReference>
<protein>
    <submittedName>
        <fullName evidence="6">Biofilm dispersion protein BdlA</fullName>
    </submittedName>
</protein>
<feature type="domain" description="Methyl-accepting transducer" evidence="3">
    <location>
        <begin position="241"/>
        <end position="445"/>
    </location>
</feature>
<dbReference type="InterPro" id="IPR035965">
    <property type="entry name" value="PAS-like_dom_sf"/>
</dbReference>
<dbReference type="Gene3D" id="3.30.450.20">
    <property type="entry name" value="PAS domain"/>
    <property type="match status" value="2"/>
</dbReference>
<comment type="caution">
    <text evidence="6">The sequence shown here is derived from an EMBL/GenBank/DDBJ whole genome shotgun (WGS) entry which is preliminary data.</text>
</comment>
<dbReference type="CDD" id="cd00130">
    <property type="entry name" value="PAS"/>
    <property type="match status" value="2"/>
</dbReference>
<dbReference type="Gene3D" id="1.10.287.950">
    <property type="entry name" value="Methyl-accepting chemotaxis protein"/>
    <property type="match status" value="1"/>
</dbReference>
<dbReference type="Proteomes" id="UP000646745">
    <property type="component" value="Unassembled WGS sequence"/>
</dbReference>
<dbReference type="EMBL" id="BMZI01000003">
    <property type="protein sequence ID" value="GHB16599.1"/>
    <property type="molecule type" value="Genomic_DNA"/>
</dbReference>
<keyword evidence="7" id="KW-1185">Reference proteome</keyword>
<dbReference type="InterPro" id="IPR000014">
    <property type="entry name" value="PAS"/>
</dbReference>
<sequence>MLKRLIGSSDTAFMAALDRSSAIVEFDTEMNVIAANDNFLSLMGYTREDVMGLAHPRLCTARHASSDDYRRFRERLARGEFVSGRFERLTRDGRTVWLEASYNPVKDSRGKVVRIVKLANDATPRVQQALADQSRLSALDRSMASIDFDLDGRILDVNDNFLQVTGYRRDQLIGRPHAMLCSAEYAASAEYRRFWEHLNQGEYFSGQFQRVRANGDVLWLEATYNPVYDDQGHLVRVVKFASDITQRVLRQQAESESAEMAYGISSKTQDISQQGARLLEEATAEIHKMATTIESISGRIATLRDQSEEIDTHLAAIRRVAEQTNLLALNAAIEAARAGEHGRGFAVVSHEVRQLAERAATATRDISAVIEGFQGLTTQANDDMQHCMTNVEQGVSLVGDTGQIIQEVYRHASEVVTAIGRLTSTLDKEDESGIRDRQASARRPAALDET</sequence>
<evidence type="ECO:0000256" key="2">
    <source>
        <dbReference type="SAM" id="MobiDB-lite"/>
    </source>
</evidence>
<dbReference type="PROSITE" id="PS50112">
    <property type="entry name" value="PAS"/>
    <property type="match status" value="2"/>
</dbReference>
<dbReference type="PANTHER" id="PTHR24422:SF10">
    <property type="entry name" value="CHEMOTAXIS PROTEIN METHYLTRANSFERASE 2"/>
    <property type="match status" value="1"/>
</dbReference>
<feature type="region of interest" description="Disordered" evidence="2">
    <location>
        <begin position="428"/>
        <end position="450"/>
    </location>
</feature>
<dbReference type="PROSITE" id="PS50113">
    <property type="entry name" value="PAC"/>
    <property type="match status" value="2"/>
</dbReference>
<dbReference type="SUPFAM" id="SSF58104">
    <property type="entry name" value="Methyl-accepting chemotaxis protein (MCP) signaling domain"/>
    <property type="match status" value="1"/>
</dbReference>
<dbReference type="SMART" id="SM00086">
    <property type="entry name" value="PAC"/>
    <property type="match status" value="2"/>
</dbReference>
<dbReference type="PANTHER" id="PTHR24422">
    <property type="entry name" value="CHEMOTAXIS PROTEIN METHYLTRANSFERASE"/>
    <property type="match status" value="1"/>
</dbReference>
<dbReference type="PROSITE" id="PS50111">
    <property type="entry name" value="CHEMOTAXIS_TRANSDUC_2"/>
    <property type="match status" value="1"/>
</dbReference>
<evidence type="ECO:0000259" key="4">
    <source>
        <dbReference type="PROSITE" id="PS50112"/>
    </source>
</evidence>
<feature type="domain" description="PAS" evidence="4">
    <location>
        <begin position="149"/>
        <end position="175"/>
    </location>
</feature>
<dbReference type="InterPro" id="IPR004089">
    <property type="entry name" value="MCPsignal_dom"/>
</dbReference>
<evidence type="ECO:0000313" key="6">
    <source>
        <dbReference type="EMBL" id="GHB16599.1"/>
    </source>
</evidence>
<feature type="domain" description="PAC" evidence="5">
    <location>
        <begin position="80"/>
        <end position="134"/>
    </location>
</feature>
<dbReference type="SMART" id="SM00283">
    <property type="entry name" value="MA"/>
    <property type="match status" value="1"/>
</dbReference>
<organism evidence="6 7">
    <name type="scientific">Salinicola rhizosphaerae</name>
    <dbReference type="NCBI Taxonomy" id="1443141"/>
    <lineage>
        <taxon>Bacteria</taxon>
        <taxon>Pseudomonadati</taxon>
        <taxon>Pseudomonadota</taxon>
        <taxon>Gammaproteobacteria</taxon>
        <taxon>Oceanospirillales</taxon>
        <taxon>Halomonadaceae</taxon>
        <taxon>Salinicola</taxon>
    </lineage>
</organism>
<dbReference type="InterPro" id="IPR000700">
    <property type="entry name" value="PAS-assoc_C"/>
</dbReference>
<dbReference type="SUPFAM" id="SSF55785">
    <property type="entry name" value="PYP-like sensor domain (PAS domain)"/>
    <property type="match status" value="2"/>
</dbReference>
<evidence type="ECO:0000259" key="5">
    <source>
        <dbReference type="PROSITE" id="PS50113"/>
    </source>
</evidence>
<dbReference type="SMART" id="SM00091">
    <property type="entry name" value="PAS"/>
    <property type="match status" value="2"/>
</dbReference>
<dbReference type="InterPro" id="IPR001610">
    <property type="entry name" value="PAC"/>
</dbReference>
<evidence type="ECO:0000256" key="1">
    <source>
        <dbReference type="PROSITE-ProRule" id="PRU00284"/>
    </source>
</evidence>
<dbReference type="NCBIfam" id="TIGR00229">
    <property type="entry name" value="sensory_box"/>
    <property type="match status" value="2"/>
</dbReference>